<dbReference type="Gene3D" id="3.10.350.10">
    <property type="entry name" value="LysM domain"/>
    <property type="match status" value="1"/>
</dbReference>
<evidence type="ECO:0000259" key="1">
    <source>
        <dbReference type="PROSITE" id="PS51782"/>
    </source>
</evidence>
<proteinExistence type="predicted"/>
<name>A0A8G2FLR8_ACIRU</name>
<comment type="caution">
    <text evidence="2">The sequence shown here is derived from an EMBL/GenBank/DDBJ whole genome shotgun (WGS) entry which is preliminary data.</text>
</comment>
<feature type="domain" description="LysM" evidence="1">
    <location>
        <begin position="143"/>
        <end position="186"/>
    </location>
</feature>
<dbReference type="SMART" id="SM00257">
    <property type="entry name" value="LysM"/>
    <property type="match status" value="1"/>
</dbReference>
<dbReference type="Proteomes" id="UP000186308">
    <property type="component" value="Unassembled WGS sequence"/>
</dbReference>
<dbReference type="RefSeq" id="WP_051657640.1">
    <property type="nucleotide sequence ID" value="NZ_FTNE01000047.1"/>
</dbReference>
<protein>
    <submittedName>
        <fullName evidence="2">LysM repeat-containing protein</fullName>
    </submittedName>
</protein>
<dbReference type="InterPro" id="IPR018392">
    <property type="entry name" value="LysM"/>
</dbReference>
<reference evidence="2 3" key="1">
    <citation type="submission" date="2017-01" db="EMBL/GenBank/DDBJ databases">
        <authorList>
            <person name="Varghese N."/>
            <person name="Submissions S."/>
        </authorList>
    </citation>
    <scope>NUCLEOTIDE SEQUENCE [LARGE SCALE GENOMIC DNA]</scope>
    <source>
        <strain evidence="2 3">ATCC 35905</strain>
    </source>
</reference>
<dbReference type="OrthoDB" id="7282926at2"/>
<dbReference type="PROSITE" id="PS51782">
    <property type="entry name" value="LYSM"/>
    <property type="match status" value="1"/>
</dbReference>
<gene>
    <name evidence="2" type="ORF">SAMN05421828_1477</name>
</gene>
<dbReference type="EMBL" id="FTNE01000047">
    <property type="protein sequence ID" value="SIR52962.1"/>
    <property type="molecule type" value="Genomic_DNA"/>
</dbReference>
<evidence type="ECO:0000313" key="3">
    <source>
        <dbReference type="Proteomes" id="UP000186308"/>
    </source>
</evidence>
<keyword evidence="3" id="KW-1185">Reference proteome</keyword>
<organism evidence="2 3">
    <name type="scientific">Acidiphilium rubrum</name>
    <dbReference type="NCBI Taxonomy" id="526"/>
    <lineage>
        <taxon>Bacteria</taxon>
        <taxon>Pseudomonadati</taxon>
        <taxon>Pseudomonadota</taxon>
        <taxon>Alphaproteobacteria</taxon>
        <taxon>Acetobacterales</taxon>
        <taxon>Acidocellaceae</taxon>
        <taxon>Acidiphilium</taxon>
    </lineage>
</organism>
<dbReference type="SUPFAM" id="SSF54106">
    <property type="entry name" value="LysM domain"/>
    <property type="match status" value="1"/>
</dbReference>
<sequence length="236" mass="25521">MHLAANWIATMDAAIKNPKSALYDAIIKRTVAHYQLRFGKTPGFPALDWRLFKAQLLVESGGPTNPAWSTRPMQIGNPGDAAYGVLRSGVQGSNLIMSVPLKMDISSKSISTPELNIRAAIAYVFTLAAKFHPAQVIDNPKVKHVKVMPGQSLSSIAAAQHTTIQDLVQENPMAAGVLHPGQVLKFQAAHMAIVIAGWKQITPEFLARWYNGGGYDGFGDPAYAAKLKYVLGKLDS</sequence>
<dbReference type="AlphaFoldDB" id="A0A8G2FLR8"/>
<evidence type="ECO:0000313" key="2">
    <source>
        <dbReference type="EMBL" id="SIR52962.1"/>
    </source>
</evidence>
<accession>A0A8G2FLR8</accession>
<dbReference type="InterPro" id="IPR036779">
    <property type="entry name" value="LysM_dom_sf"/>
</dbReference>
<dbReference type="Pfam" id="PF01476">
    <property type="entry name" value="LysM"/>
    <property type="match status" value="1"/>
</dbReference>